<dbReference type="InterPro" id="IPR036373">
    <property type="entry name" value="Ribosomal_bL17_sf"/>
</dbReference>
<dbReference type="InterPro" id="IPR000456">
    <property type="entry name" value="Ribosomal_bL17"/>
</dbReference>
<evidence type="ECO:0000256" key="1">
    <source>
        <dbReference type="ARBA" id="ARBA00008777"/>
    </source>
</evidence>
<protein>
    <recommendedName>
        <fullName evidence="4">Large ribosomal subunit protein bL17</fullName>
    </recommendedName>
</protein>
<dbReference type="SUPFAM" id="SSF64263">
    <property type="entry name" value="Prokaryotic ribosomal protein L17"/>
    <property type="match status" value="1"/>
</dbReference>
<comment type="subunit">
    <text evidence="4">Part of the 50S ribosomal subunit. Contacts protein L32.</text>
</comment>
<feature type="compositionally biased region" description="Basic residues" evidence="6">
    <location>
        <begin position="132"/>
        <end position="141"/>
    </location>
</feature>
<sequence length="252" mass="27301">MRHGKKDNHLGRTSSHRRALLSNLAGSLIIHKRIETTLAKAKELRKYVEPLLTKSKDDSTHSRRVVFSYLNDKDVVKELYNVVADKIANRPGGYTRIIKLGSRLGDNAEVALIELVDFNDALLLANADKPAKTRRSRRGGTTKKTGSEAAAPVAEAEVVESRVAGEAAADDLEKIEGIGPKIAEVLTAAGIATFAGLSEATPEAIREILDNAGSQFASHDPATWPKQAELAAAGKWDELKTWQDELMGGREA</sequence>
<dbReference type="Pfam" id="PF01196">
    <property type="entry name" value="Ribosomal_L17"/>
    <property type="match status" value="1"/>
</dbReference>
<evidence type="ECO:0000256" key="6">
    <source>
        <dbReference type="SAM" id="MobiDB-lite"/>
    </source>
</evidence>
<dbReference type="NCBIfam" id="TIGR00059">
    <property type="entry name" value="L17"/>
    <property type="match status" value="1"/>
</dbReference>
<dbReference type="Gene3D" id="1.10.150.20">
    <property type="entry name" value="5' to 3' exonuclease, C-terminal subdomain"/>
    <property type="match status" value="1"/>
</dbReference>
<accession>A0ABP8M8P2</accession>
<comment type="caution">
    <text evidence="7">The sequence shown here is derived from an EMBL/GenBank/DDBJ whole genome shotgun (WGS) entry which is preliminary data.</text>
</comment>
<dbReference type="Gene3D" id="3.90.1030.10">
    <property type="entry name" value="Ribosomal protein L17"/>
    <property type="match status" value="1"/>
</dbReference>
<evidence type="ECO:0000313" key="8">
    <source>
        <dbReference type="Proteomes" id="UP001501508"/>
    </source>
</evidence>
<evidence type="ECO:0000256" key="4">
    <source>
        <dbReference type="HAMAP-Rule" id="MF_01368"/>
    </source>
</evidence>
<evidence type="ECO:0000313" key="7">
    <source>
        <dbReference type="EMBL" id="GAA4446433.1"/>
    </source>
</evidence>
<name>A0ABP8M8P2_9BACT</name>
<dbReference type="RefSeq" id="WP_345032428.1">
    <property type="nucleotide sequence ID" value="NZ_BAABEY010000036.1"/>
</dbReference>
<feature type="region of interest" description="Disordered" evidence="6">
    <location>
        <begin position="130"/>
        <end position="151"/>
    </location>
</feature>
<reference evidence="8" key="1">
    <citation type="journal article" date="2019" name="Int. J. Syst. Evol. Microbiol.">
        <title>The Global Catalogue of Microorganisms (GCM) 10K type strain sequencing project: providing services to taxonomists for standard genome sequencing and annotation.</title>
        <authorList>
            <consortium name="The Broad Institute Genomics Platform"/>
            <consortium name="The Broad Institute Genome Sequencing Center for Infectious Disease"/>
            <person name="Wu L."/>
            <person name="Ma J."/>
        </authorList>
    </citation>
    <scope>NUCLEOTIDE SEQUENCE [LARGE SCALE GENOMIC DNA]</scope>
    <source>
        <strain evidence="8">JCM 31920</strain>
    </source>
</reference>
<keyword evidence="3 4" id="KW-0687">Ribonucleoprotein</keyword>
<evidence type="ECO:0000256" key="3">
    <source>
        <dbReference type="ARBA" id="ARBA00023274"/>
    </source>
</evidence>
<proteinExistence type="inferred from homology"/>
<dbReference type="EMBL" id="BAABEY010000036">
    <property type="protein sequence ID" value="GAA4446433.1"/>
    <property type="molecule type" value="Genomic_DNA"/>
</dbReference>
<dbReference type="PANTHER" id="PTHR14413">
    <property type="entry name" value="RIBOSOMAL PROTEIN L17"/>
    <property type="match status" value="1"/>
</dbReference>
<keyword evidence="8" id="KW-1185">Reference proteome</keyword>
<keyword evidence="2 4" id="KW-0689">Ribosomal protein</keyword>
<dbReference type="PROSITE" id="PS01167">
    <property type="entry name" value="RIBOSOMAL_L17"/>
    <property type="match status" value="1"/>
</dbReference>
<dbReference type="Proteomes" id="UP001501508">
    <property type="component" value="Unassembled WGS sequence"/>
</dbReference>
<organism evidence="7 8">
    <name type="scientific">Ravibacter arvi</name>
    <dbReference type="NCBI Taxonomy" id="2051041"/>
    <lineage>
        <taxon>Bacteria</taxon>
        <taxon>Pseudomonadati</taxon>
        <taxon>Bacteroidota</taxon>
        <taxon>Cytophagia</taxon>
        <taxon>Cytophagales</taxon>
        <taxon>Spirosomataceae</taxon>
        <taxon>Ravibacter</taxon>
    </lineage>
</organism>
<dbReference type="Pfam" id="PF14520">
    <property type="entry name" value="HHH_5"/>
    <property type="match status" value="1"/>
</dbReference>
<feature type="compositionally biased region" description="Low complexity" evidence="6">
    <location>
        <begin position="142"/>
        <end position="151"/>
    </location>
</feature>
<dbReference type="InterPro" id="IPR047859">
    <property type="entry name" value="Ribosomal_bL17_CS"/>
</dbReference>
<dbReference type="HAMAP" id="MF_01368">
    <property type="entry name" value="Ribosomal_bL17"/>
    <property type="match status" value="1"/>
</dbReference>
<comment type="similarity">
    <text evidence="1 4 5">Belongs to the bacterial ribosomal protein bL17 family.</text>
</comment>
<gene>
    <name evidence="4" type="primary">rplQ</name>
    <name evidence="7" type="ORF">GCM10023091_39500</name>
</gene>
<evidence type="ECO:0000256" key="5">
    <source>
        <dbReference type="RuleBase" id="RU000660"/>
    </source>
</evidence>
<evidence type="ECO:0000256" key="2">
    <source>
        <dbReference type="ARBA" id="ARBA00022980"/>
    </source>
</evidence>
<dbReference type="PANTHER" id="PTHR14413:SF16">
    <property type="entry name" value="LARGE RIBOSOMAL SUBUNIT PROTEIN BL17M"/>
    <property type="match status" value="1"/>
</dbReference>